<feature type="region of interest" description="Disordered" evidence="1">
    <location>
        <begin position="660"/>
        <end position="725"/>
    </location>
</feature>
<feature type="region of interest" description="Disordered" evidence="1">
    <location>
        <begin position="737"/>
        <end position="757"/>
    </location>
</feature>
<dbReference type="OrthoDB" id="5401902at2759"/>
<name>A0A8H7AGV1_9EURO</name>
<sequence length="955" mass="103208">MELCNDTEVPSQTYQYSIPQLLEIGCTTIIAVNISIFTIEAIQAGIVTGPSITSKPIAVPLGEVSSNRQRTWSVDSVDSMAGRIVFARREGIHPCRQPHNAPAGLRAQSDEGFARFLKQHASPTHQRVTAGGRIVPMESSSAPPQFNLFSDNKARDKDSLSHRETTDDSKVGNERPISALSGTGTTHVTTNTGIPSAGLGENSLAANSTKQKIGNASQAIHVNNNGDLKREELMPRQSDLTHLAPASLIGMPLAVTNDTVSFNPTSQALTNDSWESLALPSSAMVFNPYTNMLVHGGEQHPTMVSDFMPTSTMSTALFPSVSVADQTTQPINHGYQPPFFSQQGLQPGLSASYNPVMPLSCTSNNPFSYAVSAPFHSGMANMAPARGTSAAEIGTHAQADYHAHMPAMERSFSNMSMAQPMSGTTNITTNHTAGPVTEQIVAAAKAEYDQLTARLNHIDQQTALHYSSFNFQIKGIYRKQRMRTVEERDAARIKWMRLSDQLEKERSVARYLPSPADQQPTSAMNQMTSASTRQNGNSNFNVRANAWVPKENQAKGVHTQHPSALPTVTQPALTNNGATGRFQAGFGNQSLATRINQPQPHSLSNEHNMQMVRKCNNWGHGRGSTVDEIAENEQETLTQLRAQTIYPWCEGIKADPRPVAANTAVSASPERSHPIAAWSSNLEPSPPGTVDKQSQQDLKLAKTHPDLRSEVSFRTFDTPTKANAGKTVSFADNDLANSASRSGYGRNGDASSALSSDVTEIGRQPMMSGEAAGPSPRDWQAILEASAKDPGVKTEIVLADGRSISIENTGERHGPANATNLVEQGDGGRQYQSIMSDQDRYGMGTQLMGMERGVRGVEGTTTKPGSFGLNPWAPRNENNFSRHKGPSSVAVQSVTATGTMPGFDEGMDRFGQTALQPRPKNALQANDSPWTFGSPPKRSLKSIWEPTEAEQQMLR</sequence>
<dbReference type="EMBL" id="JAACFV010000079">
    <property type="protein sequence ID" value="KAF7506866.1"/>
    <property type="molecule type" value="Genomic_DNA"/>
</dbReference>
<feature type="compositionally biased region" description="Low complexity" evidence="1">
    <location>
        <begin position="182"/>
        <end position="193"/>
    </location>
</feature>
<feature type="region of interest" description="Disordered" evidence="1">
    <location>
        <begin position="917"/>
        <end position="955"/>
    </location>
</feature>
<feature type="compositionally biased region" description="Basic and acidic residues" evidence="1">
    <location>
        <begin position="152"/>
        <end position="173"/>
    </location>
</feature>
<feature type="compositionally biased region" description="Polar residues" evidence="1">
    <location>
        <begin position="138"/>
        <end position="150"/>
    </location>
</feature>
<reference evidence="2" key="1">
    <citation type="submission" date="2020-02" db="EMBL/GenBank/DDBJ databases">
        <authorList>
            <person name="Palmer J.M."/>
        </authorList>
    </citation>
    <scope>NUCLEOTIDE SEQUENCE</scope>
    <source>
        <strain evidence="2">EPUS1.4</strain>
        <tissue evidence="2">Thallus</tissue>
    </source>
</reference>
<feature type="compositionally biased region" description="Basic and acidic residues" evidence="1">
    <location>
        <begin position="699"/>
        <end position="711"/>
    </location>
</feature>
<proteinExistence type="predicted"/>
<evidence type="ECO:0000313" key="3">
    <source>
        <dbReference type="Proteomes" id="UP000606974"/>
    </source>
</evidence>
<protein>
    <submittedName>
        <fullName evidence="2">Uncharacterized protein</fullName>
    </submittedName>
</protein>
<keyword evidence="3" id="KW-1185">Reference proteome</keyword>
<feature type="region of interest" description="Disordered" evidence="1">
    <location>
        <begin position="135"/>
        <end position="212"/>
    </location>
</feature>
<evidence type="ECO:0000256" key="1">
    <source>
        <dbReference type="SAM" id="MobiDB-lite"/>
    </source>
</evidence>
<dbReference type="Proteomes" id="UP000606974">
    <property type="component" value="Unassembled WGS sequence"/>
</dbReference>
<organism evidence="2 3">
    <name type="scientific">Endocarpon pusillum</name>
    <dbReference type="NCBI Taxonomy" id="364733"/>
    <lineage>
        <taxon>Eukaryota</taxon>
        <taxon>Fungi</taxon>
        <taxon>Dikarya</taxon>
        <taxon>Ascomycota</taxon>
        <taxon>Pezizomycotina</taxon>
        <taxon>Eurotiomycetes</taxon>
        <taxon>Chaetothyriomycetidae</taxon>
        <taxon>Verrucariales</taxon>
        <taxon>Verrucariaceae</taxon>
        <taxon>Endocarpon</taxon>
    </lineage>
</organism>
<evidence type="ECO:0000313" key="2">
    <source>
        <dbReference type="EMBL" id="KAF7506866.1"/>
    </source>
</evidence>
<accession>A0A8H7AGV1</accession>
<dbReference type="AlphaFoldDB" id="A0A8H7AGV1"/>
<comment type="caution">
    <text evidence="2">The sequence shown here is derived from an EMBL/GenBank/DDBJ whole genome shotgun (WGS) entry which is preliminary data.</text>
</comment>
<gene>
    <name evidence="2" type="ORF">GJ744_011212</name>
</gene>